<comment type="caution">
    <text evidence="1">The sequence shown here is derived from an EMBL/GenBank/DDBJ whole genome shotgun (WGS) entry which is preliminary data.</text>
</comment>
<reference evidence="1" key="1">
    <citation type="submission" date="2020-05" db="EMBL/GenBank/DDBJ databases">
        <title>Large-scale comparative analyses of tick genomes elucidate their genetic diversity and vector capacities.</title>
        <authorList>
            <person name="Jia N."/>
            <person name="Wang J."/>
            <person name="Shi W."/>
            <person name="Du L."/>
            <person name="Sun Y."/>
            <person name="Zhan W."/>
            <person name="Jiang J."/>
            <person name="Wang Q."/>
            <person name="Zhang B."/>
            <person name="Ji P."/>
            <person name="Sakyi L.B."/>
            <person name="Cui X."/>
            <person name="Yuan T."/>
            <person name="Jiang B."/>
            <person name="Yang W."/>
            <person name="Lam T.T.-Y."/>
            <person name="Chang Q."/>
            <person name="Ding S."/>
            <person name="Wang X."/>
            <person name="Zhu J."/>
            <person name="Ruan X."/>
            <person name="Zhao L."/>
            <person name="Wei J."/>
            <person name="Que T."/>
            <person name="Du C."/>
            <person name="Cheng J."/>
            <person name="Dai P."/>
            <person name="Han X."/>
            <person name="Huang E."/>
            <person name="Gao Y."/>
            <person name="Liu J."/>
            <person name="Shao H."/>
            <person name="Ye R."/>
            <person name="Li L."/>
            <person name="Wei W."/>
            <person name="Wang X."/>
            <person name="Wang C."/>
            <person name="Yang T."/>
            <person name="Huo Q."/>
            <person name="Li W."/>
            <person name="Guo W."/>
            <person name="Chen H."/>
            <person name="Zhou L."/>
            <person name="Ni X."/>
            <person name="Tian J."/>
            <person name="Zhou Y."/>
            <person name="Sheng Y."/>
            <person name="Liu T."/>
            <person name="Pan Y."/>
            <person name="Xia L."/>
            <person name="Li J."/>
            <person name="Zhao F."/>
            <person name="Cao W."/>
        </authorList>
    </citation>
    <scope>NUCLEOTIDE SEQUENCE</scope>
    <source>
        <strain evidence="1">Hyas-2018</strain>
    </source>
</reference>
<gene>
    <name evidence="1" type="ORF">HPB50_001848</name>
</gene>
<sequence length="66" mass="7213">MSENNPDSEMEDRTEAETKPATLALGPPLALRANNRQPFFSDVPVIVVTPGARVELYVRFVVTAAL</sequence>
<accession>A0ACB7SD15</accession>
<proteinExistence type="predicted"/>
<dbReference type="EMBL" id="CM023484">
    <property type="protein sequence ID" value="KAH6931961.1"/>
    <property type="molecule type" value="Genomic_DNA"/>
</dbReference>
<protein>
    <submittedName>
        <fullName evidence="1">Uncharacterized protein</fullName>
    </submittedName>
</protein>
<organism evidence="1 2">
    <name type="scientific">Hyalomma asiaticum</name>
    <name type="common">Tick</name>
    <dbReference type="NCBI Taxonomy" id="266040"/>
    <lineage>
        <taxon>Eukaryota</taxon>
        <taxon>Metazoa</taxon>
        <taxon>Ecdysozoa</taxon>
        <taxon>Arthropoda</taxon>
        <taxon>Chelicerata</taxon>
        <taxon>Arachnida</taxon>
        <taxon>Acari</taxon>
        <taxon>Parasitiformes</taxon>
        <taxon>Ixodida</taxon>
        <taxon>Ixodoidea</taxon>
        <taxon>Ixodidae</taxon>
        <taxon>Hyalomminae</taxon>
        <taxon>Hyalomma</taxon>
    </lineage>
</organism>
<dbReference type="Proteomes" id="UP000821845">
    <property type="component" value="Chromosome 4"/>
</dbReference>
<evidence type="ECO:0000313" key="2">
    <source>
        <dbReference type="Proteomes" id="UP000821845"/>
    </source>
</evidence>
<name>A0ACB7SD15_HYAAI</name>
<keyword evidence="2" id="KW-1185">Reference proteome</keyword>
<evidence type="ECO:0000313" key="1">
    <source>
        <dbReference type="EMBL" id="KAH6931961.1"/>
    </source>
</evidence>